<keyword evidence="1" id="KW-0694">RNA-binding</keyword>
<accession>A0A2N0RFS1</accession>
<dbReference type="Gene3D" id="3.30.1370.10">
    <property type="entry name" value="K Homology domain, type 1"/>
    <property type="match status" value="1"/>
</dbReference>
<dbReference type="GO" id="GO:0003723">
    <property type="term" value="F:RNA binding"/>
    <property type="evidence" value="ECO:0007669"/>
    <property type="project" value="UniProtKB-UniRule"/>
</dbReference>
<dbReference type="PROSITE" id="PS50084">
    <property type="entry name" value="KH_TYPE_1"/>
    <property type="match status" value="1"/>
</dbReference>
<evidence type="ECO:0000313" key="5">
    <source>
        <dbReference type="Proteomes" id="UP000232688"/>
    </source>
</evidence>
<evidence type="ECO:0000313" key="4">
    <source>
        <dbReference type="EMBL" id="PKC62130.1"/>
    </source>
</evidence>
<organism evidence="4 5">
    <name type="scientific">Rhizophagus irregularis</name>
    <dbReference type="NCBI Taxonomy" id="588596"/>
    <lineage>
        <taxon>Eukaryota</taxon>
        <taxon>Fungi</taxon>
        <taxon>Fungi incertae sedis</taxon>
        <taxon>Mucoromycota</taxon>
        <taxon>Glomeromycotina</taxon>
        <taxon>Glomeromycetes</taxon>
        <taxon>Glomerales</taxon>
        <taxon>Glomeraceae</taxon>
        <taxon>Rhizophagus</taxon>
    </lineage>
</organism>
<evidence type="ECO:0000256" key="2">
    <source>
        <dbReference type="SAM" id="Coils"/>
    </source>
</evidence>
<evidence type="ECO:0000259" key="3">
    <source>
        <dbReference type="SMART" id="SM00322"/>
    </source>
</evidence>
<comment type="caution">
    <text evidence="4">The sequence shown here is derived from an EMBL/GenBank/DDBJ whole genome shotgun (WGS) entry which is preliminary data.</text>
</comment>
<evidence type="ECO:0000256" key="1">
    <source>
        <dbReference type="PROSITE-ProRule" id="PRU00117"/>
    </source>
</evidence>
<protein>
    <recommendedName>
        <fullName evidence="3">K Homology domain-containing protein</fullName>
    </recommendedName>
</protein>
<dbReference type="InterPro" id="IPR004087">
    <property type="entry name" value="KH_dom"/>
</dbReference>
<dbReference type="VEuPathDB" id="FungiDB:FUN_011231"/>
<dbReference type="CDD" id="cd00105">
    <property type="entry name" value="KH-I"/>
    <property type="match status" value="1"/>
</dbReference>
<proteinExistence type="predicted"/>
<name>A0A2N0RFS1_9GLOM</name>
<dbReference type="InterPro" id="IPR004088">
    <property type="entry name" value="KH_dom_type_1"/>
</dbReference>
<dbReference type="SUPFAM" id="SSF54791">
    <property type="entry name" value="Eukaryotic type KH-domain (KH-domain type I)"/>
    <property type="match status" value="1"/>
</dbReference>
<dbReference type="VEuPathDB" id="FungiDB:RhiirA1_424174"/>
<dbReference type="AlphaFoldDB" id="A0A2N0RFS1"/>
<feature type="coiled-coil region" evidence="2">
    <location>
        <begin position="450"/>
        <end position="477"/>
    </location>
</feature>
<gene>
    <name evidence="4" type="ORF">RhiirA1_424174</name>
</gene>
<reference evidence="4 5" key="1">
    <citation type="submission" date="2017-10" db="EMBL/GenBank/DDBJ databases">
        <title>Extensive intraspecific genome diversity in a model arbuscular mycorrhizal fungus.</title>
        <authorList>
            <person name="Chen E.C.H."/>
            <person name="Morin E."/>
            <person name="Baudet D."/>
            <person name="Noel J."/>
            <person name="Ndikumana S."/>
            <person name="Charron P."/>
            <person name="St-Onge C."/>
            <person name="Giorgi J."/>
            <person name="Grigoriev I.V."/>
            <person name="Roux C."/>
            <person name="Martin F.M."/>
            <person name="Corradi N."/>
        </authorList>
    </citation>
    <scope>NUCLEOTIDE SEQUENCE [LARGE SCALE GENOMIC DNA]</scope>
    <source>
        <strain evidence="4 5">A1</strain>
    </source>
</reference>
<feature type="domain" description="K Homology" evidence="3">
    <location>
        <begin position="60"/>
        <end position="123"/>
    </location>
</feature>
<dbReference type="VEuPathDB" id="FungiDB:RhiirFUN_012548"/>
<keyword evidence="2" id="KW-0175">Coiled coil</keyword>
<sequence>MLISSKNCYHRWIKFMNILPKNTLYYVLLDNQMKHVTSGITAWMFWSRLTRVHFYCKQFHTMQKKIEVPTSSISHIIGKGGANIKDIQNRSGAKCKLQGNYVVITGSSDSQRIAHNLIQNCIDNSIAVYNHPLEAIIALRQPLIGLKSVKFVKYQGIVDEYNVNKAYFVLDKGEEMSQIDKDNNISSMKSLNRVSDIVIPEEDSTLVIHITKRLIEEMNKYDKFLLKVQTNIGKQLFYPAKKGVVNLPTCVPLEHFAKYKIGNKADAKATFMNRLPLDIAEVIEGHLKKLGYEEDNTTKRASIHLIDVKEKQRITISSDITPEGHLKLRKCRSDNISHLFLSFVRPKSTLDFRFKVLSHKGPMNDIPSTICHIIDNSSYNFDAKAIVLPNITDNTEYRVTTTRTKFKRKFISNNTGNKVTISNVYETGKVDVQVTVTNLGLHEVLAKMKNQETSTNKRELEEELEKKVEKFVDEMNRIVDGVQWNG</sequence>
<dbReference type="InterPro" id="IPR036612">
    <property type="entry name" value="KH_dom_type_1_sf"/>
</dbReference>
<dbReference type="Proteomes" id="UP000232688">
    <property type="component" value="Unassembled WGS sequence"/>
</dbReference>
<reference evidence="4 5" key="2">
    <citation type="submission" date="2017-10" db="EMBL/GenBank/DDBJ databases">
        <title>Genome analyses suggest a sexual origin of heterokaryosis in a supposedly ancient asexual fungus.</title>
        <authorList>
            <person name="Corradi N."/>
            <person name="Sedzielewska K."/>
            <person name="Noel J."/>
            <person name="Charron P."/>
            <person name="Farinelli L."/>
            <person name="Marton T."/>
            <person name="Kruger M."/>
            <person name="Pelin A."/>
            <person name="Brachmann A."/>
            <person name="Corradi N."/>
        </authorList>
    </citation>
    <scope>NUCLEOTIDE SEQUENCE [LARGE SCALE GENOMIC DNA]</scope>
    <source>
        <strain evidence="4 5">A1</strain>
    </source>
</reference>
<dbReference type="Pfam" id="PF00013">
    <property type="entry name" value="KH_1"/>
    <property type="match status" value="1"/>
</dbReference>
<dbReference type="SMART" id="SM00322">
    <property type="entry name" value="KH"/>
    <property type="match status" value="1"/>
</dbReference>
<dbReference type="EMBL" id="LLXH01000897">
    <property type="protein sequence ID" value="PKC62130.1"/>
    <property type="molecule type" value="Genomic_DNA"/>
</dbReference>